<feature type="compositionally biased region" description="Low complexity" evidence="1">
    <location>
        <begin position="189"/>
        <end position="200"/>
    </location>
</feature>
<accession>A0AAD6XED0</accession>
<feature type="domain" description="Restriction of telomere capping protein 4 C-terminal" evidence="2">
    <location>
        <begin position="114"/>
        <end position="158"/>
    </location>
</feature>
<name>A0AAD6XED0_9AGAR</name>
<reference evidence="3" key="1">
    <citation type="submission" date="2023-03" db="EMBL/GenBank/DDBJ databases">
        <title>Massive genome expansion in bonnet fungi (Mycena s.s.) driven by repeated elements and novel gene families across ecological guilds.</title>
        <authorList>
            <consortium name="Lawrence Berkeley National Laboratory"/>
            <person name="Harder C.B."/>
            <person name="Miyauchi S."/>
            <person name="Viragh M."/>
            <person name="Kuo A."/>
            <person name="Thoen E."/>
            <person name="Andreopoulos B."/>
            <person name="Lu D."/>
            <person name="Skrede I."/>
            <person name="Drula E."/>
            <person name="Henrissat B."/>
            <person name="Morin E."/>
            <person name="Kohler A."/>
            <person name="Barry K."/>
            <person name="LaButti K."/>
            <person name="Morin E."/>
            <person name="Salamov A."/>
            <person name="Lipzen A."/>
            <person name="Mereny Z."/>
            <person name="Hegedus B."/>
            <person name="Baldrian P."/>
            <person name="Stursova M."/>
            <person name="Weitz H."/>
            <person name="Taylor A."/>
            <person name="Grigoriev I.V."/>
            <person name="Nagy L.G."/>
            <person name="Martin F."/>
            <person name="Kauserud H."/>
        </authorList>
    </citation>
    <scope>NUCLEOTIDE SEQUENCE</scope>
    <source>
        <strain evidence="3">CBHHK200</strain>
    </source>
</reference>
<evidence type="ECO:0000256" key="1">
    <source>
        <dbReference type="SAM" id="MobiDB-lite"/>
    </source>
</evidence>
<evidence type="ECO:0000313" key="3">
    <source>
        <dbReference type="EMBL" id="KAJ7042174.1"/>
    </source>
</evidence>
<proteinExistence type="predicted"/>
<evidence type="ECO:0000259" key="2">
    <source>
        <dbReference type="Pfam" id="PF14474"/>
    </source>
</evidence>
<protein>
    <recommendedName>
        <fullName evidence="2">Restriction of telomere capping protein 4 C-terminal domain-containing protein</fullName>
    </recommendedName>
</protein>
<dbReference type="InterPro" id="IPR028094">
    <property type="entry name" value="RTC4_C"/>
</dbReference>
<feature type="region of interest" description="Disordered" evidence="1">
    <location>
        <begin position="189"/>
        <end position="213"/>
    </location>
</feature>
<dbReference type="Pfam" id="PF14474">
    <property type="entry name" value="RTC4"/>
    <property type="match status" value="1"/>
</dbReference>
<sequence length="229" mass="26079">MCDEHLPAKENDRLLSLFQRLQDLKFSVGSTGVGVSFLQLEICAAITEENKKNNYLQIGALSRILELQEPLLEMLQDAETLRASPNIGYKIFCFSKSESKQRFPDAVKGCRCGYVKDFVSFIVTPHIASLLISEDHDISIEDATQVLEESSEFGDLIQRHDEEDSVIDQLHHKNIRQMNRGKNYFLLHSPNQIPSQSPPQSRKEGRLIQGRGKGQGHHCVWRIWASFKV</sequence>
<dbReference type="EMBL" id="JARJCM010000013">
    <property type="protein sequence ID" value="KAJ7042174.1"/>
    <property type="molecule type" value="Genomic_DNA"/>
</dbReference>
<comment type="caution">
    <text evidence="3">The sequence shown here is derived from an EMBL/GenBank/DDBJ whole genome shotgun (WGS) entry which is preliminary data.</text>
</comment>
<evidence type="ECO:0000313" key="4">
    <source>
        <dbReference type="Proteomes" id="UP001218188"/>
    </source>
</evidence>
<keyword evidence="4" id="KW-1185">Reference proteome</keyword>
<organism evidence="3 4">
    <name type="scientific">Mycena alexandri</name>
    <dbReference type="NCBI Taxonomy" id="1745969"/>
    <lineage>
        <taxon>Eukaryota</taxon>
        <taxon>Fungi</taxon>
        <taxon>Dikarya</taxon>
        <taxon>Basidiomycota</taxon>
        <taxon>Agaricomycotina</taxon>
        <taxon>Agaricomycetes</taxon>
        <taxon>Agaricomycetidae</taxon>
        <taxon>Agaricales</taxon>
        <taxon>Marasmiineae</taxon>
        <taxon>Mycenaceae</taxon>
        <taxon>Mycena</taxon>
    </lineage>
</organism>
<gene>
    <name evidence="3" type="ORF">C8F04DRAFT_1176351</name>
</gene>
<dbReference type="Proteomes" id="UP001218188">
    <property type="component" value="Unassembled WGS sequence"/>
</dbReference>
<dbReference type="AlphaFoldDB" id="A0AAD6XED0"/>